<dbReference type="Gene3D" id="1.10.3680.10">
    <property type="entry name" value="TerB-like"/>
    <property type="match status" value="1"/>
</dbReference>
<dbReference type="InterPro" id="IPR050817">
    <property type="entry name" value="DjlA_DnaK_co-chaperone"/>
</dbReference>
<comment type="subcellular location">
    <subcellularLocation>
        <location evidence="7">Cell inner membrane</location>
        <topology evidence="7">Single-pass type III membrane protein</topology>
    </subcellularLocation>
</comment>
<dbReference type="CDD" id="cd06257">
    <property type="entry name" value="DnaJ"/>
    <property type="match status" value="1"/>
</dbReference>
<evidence type="ECO:0000256" key="6">
    <source>
        <dbReference type="ARBA" id="ARBA00023186"/>
    </source>
</evidence>
<dbReference type="InterPro" id="IPR007791">
    <property type="entry name" value="DjlA_N"/>
</dbReference>
<feature type="region of interest" description="Disordered" evidence="8">
    <location>
        <begin position="202"/>
        <end position="221"/>
    </location>
</feature>
<keyword evidence="2 7" id="KW-0997">Cell inner membrane</keyword>
<keyword evidence="6 7" id="KW-0143">Chaperone</keyword>
<sequence>MNFRQYFTTHTWWGKIIGGFLGYLMGGSAGALFGILIGNFFDRGLAEHFSRPHWSYYSEKRKVIQEVFFQTTFSVMGHIAKADGRVSEEEIQVARQLMNEMRLNNEQQELAKRLFNEGKDPRFDLESTLNTLQDTCRVNPELLKLFMDIQYRVAKAGGLTESKVQALDNIFRRMGFAPLKQQYRFYEDFIFGGAYSTADYSQRSNQRSSSSHSSNSHQRREEFNYQNPNNLIHAFAVLEISPNASKQEVKKAYRKLISRNHPDKLIAQGLPEAMIKIANEKTQRITKAYEQICASKGW</sequence>
<dbReference type="InterPro" id="IPR001623">
    <property type="entry name" value="DnaJ_domain"/>
</dbReference>
<keyword evidence="11" id="KW-0346">Stress response</keyword>
<dbReference type="Pfam" id="PF00226">
    <property type="entry name" value="DnaJ"/>
    <property type="match status" value="1"/>
</dbReference>
<feature type="topological domain" description="Cytoplasmic" evidence="7">
    <location>
        <begin position="40"/>
        <end position="298"/>
    </location>
</feature>
<dbReference type="PRINTS" id="PR00625">
    <property type="entry name" value="JDOMAIN"/>
</dbReference>
<dbReference type="InterPro" id="IPR036869">
    <property type="entry name" value="J_dom_sf"/>
</dbReference>
<feature type="transmembrane region" description="Helical" evidence="9">
    <location>
        <begin position="20"/>
        <end position="41"/>
    </location>
</feature>
<reference evidence="11 12" key="1">
    <citation type="submission" date="2015-11" db="EMBL/GenBank/DDBJ databases">
        <title>Genomic analysis of 38 Legionella species identifies large and diverse effector repertoires.</title>
        <authorList>
            <person name="Burstein D."/>
            <person name="Amaro F."/>
            <person name="Zusman T."/>
            <person name="Lifshitz Z."/>
            <person name="Cohen O."/>
            <person name="Gilbert J.A."/>
            <person name="Pupko T."/>
            <person name="Shuman H.A."/>
            <person name="Segal G."/>
        </authorList>
    </citation>
    <scope>NUCLEOTIDE SEQUENCE [LARGE SCALE GENOMIC DNA]</scope>
    <source>
        <strain evidence="11 12">CDC#1442-AUS-E</strain>
    </source>
</reference>
<keyword evidence="1 7" id="KW-1003">Cell membrane</keyword>
<dbReference type="SUPFAM" id="SSF158682">
    <property type="entry name" value="TerB-like"/>
    <property type="match status" value="1"/>
</dbReference>
<dbReference type="SMART" id="SM00271">
    <property type="entry name" value="DnaJ"/>
    <property type="match status" value="1"/>
</dbReference>
<dbReference type="PANTHER" id="PTHR24074">
    <property type="entry name" value="CO-CHAPERONE PROTEIN DJLA"/>
    <property type="match status" value="1"/>
</dbReference>
<dbReference type="PROSITE" id="PS50076">
    <property type="entry name" value="DNAJ_2"/>
    <property type="match status" value="1"/>
</dbReference>
<comment type="domain">
    <text evidence="7">The transmembrane domain is a dimerization domain.</text>
</comment>
<dbReference type="Pfam" id="PF05099">
    <property type="entry name" value="TerB"/>
    <property type="match status" value="1"/>
</dbReference>
<feature type="compositionally biased region" description="Low complexity" evidence="8">
    <location>
        <begin position="202"/>
        <end position="216"/>
    </location>
</feature>
<evidence type="ECO:0000313" key="11">
    <source>
        <dbReference type="EMBL" id="KTD50321.1"/>
    </source>
</evidence>
<dbReference type="EMBL" id="LNYS01000008">
    <property type="protein sequence ID" value="KTD50321.1"/>
    <property type="molecule type" value="Genomic_DNA"/>
</dbReference>
<feature type="topological domain" description="Periplasmic" evidence="7">
    <location>
        <begin position="1"/>
        <end position="15"/>
    </location>
</feature>
<keyword evidence="5 7" id="KW-0472">Membrane</keyword>
<dbReference type="InterPro" id="IPR029024">
    <property type="entry name" value="TerB-like"/>
</dbReference>
<evidence type="ECO:0000256" key="9">
    <source>
        <dbReference type="SAM" id="Phobius"/>
    </source>
</evidence>
<accession>A0A0W0XZW2</accession>
<evidence type="ECO:0000256" key="5">
    <source>
        <dbReference type="ARBA" id="ARBA00023136"/>
    </source>
</evidence>
<dbReference type="HAMAP" id="MF_01153">
    <property type="entry name" value="DjlA"/>
    <property type="match status" value="1"/>
</dbReference>
<dbReference type="GO" id="GO:0005886">
    <property type="term" value="C:plasma membrane"/>
    <property type="evidence" value="ECO:0007669"/>
    <property type="project" value="UniProtKB-SubCell"/>
</dbReference>
<evidence type="ECO:0000256" key="8">
    <source>
        <dbReference type="SAM" id="MobiDB-lite"/>
    </source>
</evidence>
<name>A0A0W0XZW2_9GAMM</name>
<evidence type="ECO:0000256" key="2">
    <source>
        <dbReference type="ARBA" id="ARBA00022519"/>
    </source>
</evidence>
<dbReference type="CDD" id="cd07316">
    <property type="entry name" value="terB_like_DjlA"/>
    <property type="match status" value="1"/>
</dbReference>
<evidence type="ECO:0000259" key="10">
    <source>
        <dbReference type="PROSITE" id="PS50076"/>
    </source>
</evidence>
<protein>
    <recommendedName>
        <fullName evidence="7">Co-chaperone protein DjlA</fullName>
    </recommendedName>
</protein>
<evidence type="ECO:0000256" key="3">
    <source>
        <dbReference type="ARBA" id="ARBA00022692"/>
    </source>
</evidence>
<keyword evidence="4 7" id="KW-1133">Transmembrane helix</keyword>
<dbReference type="Proteomes" id="UP000054618">
    <property type="component" value="Unassembled WGS sequence"/>
</dbReference>
<dbReference type="Gene3D" id="1.10.287.110">
    <property type="entry name" value="DnaJ domain"/>
    <property type="match status" value="1"/>
</dbReference>
<feature type="domain" description="J" evidence="10">
    <location>
        <begin position="233"/>
        <end position="297"/>
    </location>
</feature>
<dbReference type="OrthoDB" id="9782583at2"/>
<evidence type="ECO:0000256" key="7">
    <source>
        <dbReference type="HAMAP-Rule" id="MF_01153"/>
    </source>
</evidence>
<evidence type="ECO:0000256" key="4">
    <source>
        <dbReference type="ARBA" id="ARBA00022989"/>
    </source>
</evidence>
<dbReference type="PATRIC" id="fig|45073.5.peg.1738"/>
<comment type="function">
    <text evidence="7">Regulatory DnaK co-chaperone. Direct interaction between DnaK and DjlA is needed for the induction of the wcaABCDE operon, involved in the synthesis of a colanic acid polysaccharide capsule, possibly through activation of the RcsB/RcsC phosphotransfer signaling pathway. The colanic acid capsule may help the bacterium survive conditions outside the host.</text>
</comment>
<comment type="caution">
    <text evidence="11">The sequence shown here is derived from an EMBL/GenBank/DDBJ whole genome shotgun (WGS) entry which is preliminary data.</text>
</comment>
<keyword evidence="12" id="KW-1185">Reference proteome</keyword>
<dbReference type="NCBIfam" id="NF006948">
    <property type="entry name" value="PRK09430.1"/>
    <property type="match status" value="1"/>
</dbReference>
<dbReference type="RefSeq" id="WP_058507911.1">
    <property type="nucleotide sequence ID" value="NZ_CAAAIK010000001.1"/>
</dbReference>
<keyword evidence="3 7" id="KW-0812">Transmembrane</keyword>
<dbReference type="AlphaFoldDB" id="A0A0W0XZW2"/>
<comment type="subunit">
    <text evidence="7">Homodimer.</text>
</comment>
<dbReference type="GO" id="GO:0051087">
    <property type="term" value="F:protein-folding chaperone binding"/>
    <property type="evidence" value="ECO:0007669"/>
    <property type="project" value="InterPro"/>
</dbReference>
<gene>
    <name evidence="7" type="primary">djlA</name>
    <name evidence="11" type="ORF">Lqui_1646</name>
</gene>
<dbReference type="SUPFAM" id="SSF46565">
    <property type="entry name" value="Chaperone J-domain"/>
    <property type="match status" value="1"/>
</dbReference>
<organism evidence="11 12">
    <name type="scientific">Legionella quinlivanii</name>
    <dbReference type="NCBI Taxonomy" id="45073"/>
    <lineage>
        <taxon>Bacteria</taxon>
        <taxon>Pseudomonadati</taxon>
        <taxon>Pseudomonadota</taxon>
        <taxon>Gammaproteobacteria</taxon>
        <taxon>Legionellales</taxon>
        <taxon>Legionellaceae</taxon>
        <taxon>Legionella</taxon>
    </lineage>
</organism>
<proteinExistence type="inferred from homology"/>
<evidence type="ECO:0000256" key="1">
    <source>
        <dbReference type="ARBA" id="ARBA00022475"/>
    </source>
</evidence>
<evidence type="ECO:0000313" key="12">
    <source>
        <dbReference type="Proteomes" id="UP000054618"/>
    </source>
</evidence>
<dbReference type="STRING" id="45073.Lqui_1646"/>
<dbReference type="InterPro" id="IPR023749">
    <property type="entry name" value="DjlA"/>
</dbReference>